<dbReference type="GeneID" id="89337817"/>
<protein>
    <submittedName>
        <fullName evidence="2">Uncharacterized protein</fullName>
    </submittedName>
</protein>
<organism evidence="2 3">
    <name type="scientific">Sulfolobus tengchongensis</name>
    <dbReference type="NCBI Taxonomy" id="207809"/>
    <lineage>
        <taxon>Archaea</taxon>
        <taxon>Thermoproteota</taxon>
        <taxon>Thermoprotei</taxon>
        <taxon>Sulfolobales</taxon>
        <taxon>Sulfolobaceae</taxon>
        <taxon>Sulfolobus</taxon>
    </lineage>
</organism>
<feature type="transmembrane region" description="Helical" evidence="1">
    <location>
        <begin position="38"/>
        <end position="58"/>
    </location>
</feature>
<dbReference type="RefSeq" id="WP_338601205.1">
    <property type="nucleotide sequence ID" value="NZ_CP146016.1"/>
</dbReference>
<accession>A0AAX4KZR5</accession>
<keyword evidence="1" id="KW-1133">Transmembrane helix</keyword>
<keyword evidence="1" id="KW-0812">Transmembrane</keyword>
<evidence type="ECO:0000256" key="1">
    <source>
        <dbReference type="SAM" id="Phobius"/>
    </source>
</evidence>
<proteinExistence type="predicted"/>
<sequence length="80" mass="8945">MITNESAQNCTVIYAVPPNGLNYEPPPPPLWVQMLHTIIFYLPEILLGISILSVIITIHKSPEVKIAIKSFFKRKAKGSL</sequence>
<dbReference type="Proteomes" id="UP001432202">
    <property type="component" value="Chromosome"/>
</dbReference>
<keyword evidence="1" id="KW-0472">Membrane</keyword>
<evidence type="ECO:0000313" key="2">
    <source>
        <dbReference type="EMBL" id="WWQ60440.1"/>
    </source>
</evidence>
<gene>
    <name evidence="2" type="ORF">V6M85_13570</name>
</gene>
<dbReference type="EMBL" id="CP146016">
    <property type="protein sequence ID" value="WWQ60440.1"/>
    <property type="molecule type" value="Genomic_DNA"/>
</dbReference>
<evidence type="ECO:0000313" key="3">
    <source>
        <dbReference type="Proteomes" id="UP001432202"/>
    </source>
</evidence>
<keyword evidence="3" id="KW-1185">Reference proteome</keyword>
<reference evidence="2 3" key="1">
    <citation type="submission" date="2024-02" db="EMBL/GenBank/DDBJ databases">
        <title>STSV induces naive adaptation in Sulfolobus.</title>
        <authorList>
            <person name="Xiang X."/>
            <person name="Song M."/>
        </authorList>
    </citation>
    <scope>NUCLEOTIDE SEQUENCE [LARGE SCALE GENOMIC DNA]</scope>
    <source>
        <strain evidence="2 3">RT2</strain>
    </source>
</reference>
<name>A0AAX4KZR5_9CREN</name>
<dbReference type="AlphaFoldDB" id="A0AAX4KZR5"/>